<feature type="region of interest" description="Disordered" evidence="2">
    <location>
        <begin position="88"/>
        <end position="128"/>
    </location>
</feature>
<gene>
    <name evidence="3" type="ORF">RN001_004339</name>
</gene>
<feature type="region of interest" description="Disordered" evidence="2">
    <location>
        <begin position="876"/>
        <end position="936"/>
    </location>
</feature>
<evidence type="ECO:0000313" key="4">
    <source>
        <dbReference type="Proteomes" id="UP001353858"/>
    </source>
</evidence>
<keyword evidence="1" id="KW-0175">Coiled coil</keyword>
<comment type="caution">
    <text evidence="3">The sequence shown here is derived from an EMBL/GenBank/DDBJ whole genome shotgun (WGS) entry which is preliminary data.</text>
</comment>
<feature type="region of interest" description="Disordered" evidence="2">
    <location>
        <begin position="296"/>
        <end position="317"/>
    </location>
</feature>
<dbReference type="AlphaFoldDB" id="A0AAN7P580"/>
<dbReference type="GO" id="GO:1902410">
    <property type="term" value="P:mitotic cytokinetic process"/>
    <property type="evidence" value="ECO:0007669"/>
    <property type="project" value="TreeGrafter"/>
</dbReference>
<dbReference type="GO" id="GO:0051299">
    <property type="term" value="P:centrosome separation"/>
    <property type="evidence" value="ECO:0007669"/>
    <property type="project" value="TreeGrafter"/>
</dbReference>
<dbReference type="GO" id="GO:1902017">
    <property type="term" value="P:regulation of cilium assembly"/>
    <property type="evidence" value="ECO:0007669"/>
    <property type="project" value="InterPro"/>
</dbReference>
<keyword evidence="4" id="KW-1185">Reference proteome</keyword>
<name>A0AAN7P580_9COLE</name>
<organism evidence="3 4">
    <name type="scientific">Aquatica leii</name>
    <dbReference type="NCBI Taxonomy" id="1421715"/>
    <lineage>
        <taxon>Eukaryota</taxon>
        <taxon>Metazoa</taxon>
        <taxon>Ecdysozoa</taxon>
        <taxon>Arthropoda</taxon>
        <taxon>Hexapoda</taxon>
        <taxon>Insecta</taxon>
        <taxon>Pterygota</taxon>
        <taxon>Neoptera</taxon>
        <taxon>Endopterygota</taxon>
        <taxon>Coleoptera</taxon>
        <taxon>Polyphaga</taxon>
        <taxon>Elateriformia</taxon>
        <taxon>Elateroidea</taxon>
        <taxon>Lampyridae</taxon>
        <taxon>Luciolinae</taxon>
        <taxon>Aquatica</taxon>
    </lineage>
</organism>
<dbReference type="GO" id="GO:0005813">
    <property type="term" value="C:centrosome"/>
    <property type="evidence" value="ECO:0007669"/>
    <property type="project" value="TreeGrafter"/>
</dbReference>
<feature type="coiled-coil region" evidence="1">
    <location>
        <begin position="412"/>
        <end position="439"/>
    </location>
</feature>
<feature type="compositionally biased region" description="Polar residues" evidence="2">
    <location>
        <begin position="96"/>
        <end position="119"/>
    </location>
</feature>
<evidence type="ECO:0000313" key="3">
    <source>
        <dbReference type="EMBL" id="KAK4881020.1"/>
    </source>
</evidence>
<dbReference type="InterPro" id="IPR038923">
    <property type="entry name" value="Centrobin"/>
</dbReference>
<dbReference type="GO" id="GO:0005814">
    <property type="term" value="C:centriole"/>
    <property type="evidence" value="ECO:0007669"/>
    <property type="project" value="TreeGrafter"/>
</dbReference>
<feature type="compositionally biased region" description="Basic and acidic residues" evidence="2">
    <location>
        <begin position="925"/>
        <end position="936"/>
    </location>
</feature>
<dbReference type="EMBL" id="JARPUR010000002">
    <property type="protein sequence ID" value="KAK4881020.1"/>
    <property type="molecule type" value="Genomic_DNA"/>
</dbReference>
<feature type="coiled-coil region" evidence="1">
    <location>
        <begin position="468"/>
        <end position="697"/>
    </location>
</feature>
<evidence type="ECO:0000256" key="1">
    <source>
        <dbReference type="SAM" id="Coils"/>
    </source>
</evidence>
<proteinExistence type="predicted"/>
<evidence type="ECO:0008006" key="5">
    <source>
        <dbReference type="Google" id="ProtNLM"/>
    </source>
</evidence>
<feature type="compositionally biased region" description="Polar residues" evidence="2">
    <location>
        <begin position="845"/>
        <end position="854"/>
    </location>
</feature>
<reference evidence="4" key="1">
    <citation type="submission" date="2023-01" db="EMBL/GenBank/DDBJ databases">
        <title>Key to firefly adult light organ development and bioluminescence: homeobox transcription factors regulate luciferase expression and transportation to peroxisome.</title>
        <authorList>
            <person name="Fu X."/>
        </authorList>
    </citation>
    <scope>NUCLEOTIDE SEQUENCE [LARGE SCALE GENOMIC DNA]</scope>
</reference>
<protein>
    <recommendedName>
        <fullName evidence="5">Centrobin</fullName>
    </recommendedName>
</protein>
<feature type="compositionally biased region" description="Low complexity" evidence="2">
    <location>
        <begin position="301"/>
        <end position="317"/>
    </location>
</feature>
<feature type="coiled-coil region" evidence="1">
    <location>
        <begin position="725"/>
        <end position="766"/>
    </location>
</feature>
<dbReference type="PANTHER" id="PTHR34439">
    <property type="entry name" value="CENTROBIN"/>
    <property type="match status" value="1"/>
</dbReference>
<sequence length="936" mass="108173">MSDTDDTDNLLLIPPDLFTIPSDTEDIAGGPYYKVVESLITQVSNLENRINTISSASESSINQSLDYIDNRNQSSKLMSGVRKYSSLEDLPKESYRGSTQTTPQKPNHRINSLPTTPNIRHTPKSKTRLRYNDKKNQSETLDEIDAFISNVKTIQKFQSARNLSIPFSNLQVADQSEEDVPQRMNLNDVNHMLKNVESHQKDIESRFKENEIESQKNEPTFFKEVTWQEGDTVHSVPNRGMGMRNLLYNDRSPQRIYKPWKLSDNRDCDLLDAIDKTNVQTLTTTGIFGVQDSSDLSTRNTETFSETRSLSSSDSTQTTAYQVKNNQNKINSNAARILDTHHKLLQNKSDVRNEDKDDRLNSELQKNEYTNNQLLDFEPTCKNALVMMSLSDLWNQAGDTKQSDRAKFFNKLQEENLRRQHCEQLIQKLQTRTLELQERLAVAIQVDGAKDEAISQIHKSWEEAAAKIDSLYAKNNHLEQHISELQDKLSHKTTEAVQKITFYEKESSKALNLAHNSQERLQVLEKENIELSAQLQSLKTMLKDLQDSYNAEKDNVKQLSTMLSDKENELKENKFILADARKEISQSKKAVEICQTELNSMRATQNALERQLNEELDHIKEIEKEKKRVLIDVEAHKKIEKSLQDELNKQKEKMENHKLELRNFYQDQVEIVVREKLREFQLQLDKAENSLQEELHNRELTVAKAAALHIQQVTEKHALEIHLIEEKHKEEIKLYNLQLSKSRQQNDSLQAKLQQQQDRKTHIAQQLHKVMEAQWLEALKILNSKTPVSPQEKPGVTVDQLNSLKSRSYNNVEEILFREELKQRASGDYKNTSSPDTVPEDSQRNAEYQQTPLTSRPAKTRQQLDQEMQKYIQMLLNKPPGNPTEENLKKEKVRTLSPEAADKYQFQNNYDKSNCGDGLKSSKTVQKDHLGKPPWK</sequence>
<dbReference type="Proteomes" id="UP001353858">
    <property type="component" value="Unassembled WGS sequence"/>
</dbReference>
<dbReference type="PANTHER" id="PTHR34439:SF1">
    <property type="entry name" value="CENTROBIN"/>
    <property type="match status" value="1"/>
</dbReference>
<accession>A0AAN7P580</accession>
<dbReference type="GO" id="GO:0007099">
    <property type="term" value="P:centriole replication"/>
    <property type="evidence" value="ECO:0007669"/>
    <property type="project" value="InterPro"/>
</dbReference>
<evidence type="ECO:0000256" key="2">
    <source>
        <dbReference type="SAM" id="MobiDB-lite"/>
    </source>
</evidence>
<feature type="region of interest" description="Disordered" evidence="2">
    <location>
        <begin position="825"/>
        <end position="862"/>
    </location>
</feature>